<reference evidence="10" key="2">
    <citation type="submission" date="2007-10" db="EMBL/GenBank/DDBJ databases">
        <authorList>
            <person name="Myers G.S."/>
        </authorList>
    </citation>
    <scope>NUCLEOTIDE SEQUENCE [LARGE SCALE GENOMIC DNA]</scope>
</reference>
<dbReference type="GO" id="GO:0005737">
    <property type="term" value="C:cytoplasm"/>
    <property type="evidence" value="ECO:0007669"/>
    <property type="project" value="TreeGrafter"/>
</dbReference>
<dbReference type="Proteomes" id="UP000054075">
    <property type="component" value="Unassembled WGS sequence"/>
</dbReference>
<evidence type="ECO:0000256" key="5">
    <source>
        <dbReference type="ARBA" id="ARBA00022823"/>
    </source>
</evidence>
<feature type="domain" description="Lipoyl-binding" evidence="8">
    <location>
        <begin position="1"/>
        <end position="76"/>
    </location>
</feature>
<dbReference type="SUPFAM" id="SSF51230">
    <property type="entry name" value="Single hybrid motif"/>
    <property type="match status" value="1"/>
</dbReference>
<dbReference type="Pfam" id="PF00364">
    <property type="entry name" value="Biotin_lipoyl"/>
    <property type="match status" value="1"/>
</dbReference>
<evidence type="ECO:0000259" key="9">
    <source>
        <dbReference type="PROSITE" id="PS51826"/>
    </source>
</evidence>
<protein>
    <recommendedName>
        <fullName evidence="7">Dihydrolipoamide acetyltransferase component of pyruvate dehydrogenase complex</fullName>
        <ecNumber evidence="7">2.3.1.-</ecNumber>
    </recommendedName>
</protein>
<dbReference type="eggNOG" id="COG0508">
    <property type="taxonomic scope" value="Bacteria"/>
</dbReference>
<comment type="similarity">
    <text evidence="2 7">Belongs to the 2-oxoacid dehydrogenase family.</text>
</comment>
<dbReference type="Gene3D" id="4.10.320.10">
    <property type="entry name" value="E3-binding domain"/>
    <property type="match status" value="1"/>
</dbReference>
<dbReference type="PROSITE" id="PS00189">
    <property type="entry name" value="LIPOYL"/>
    <property type="match status" value="1"/>
</dbReference>
<sequence length="386" mass="42396">MTTFHLPDLGEGLPDAEIREWYVKRNDWINIGEPMVAMETAKAVVDIPAPFGGRVTQLYGQVGDIIKTGDALIDIGEESSKTKKNVEKNQATVVGHLQQRDTILEESLSSHTKQQSGSHLKVIKATPAIRALAKKFKINLNDVKGTGPDGQILVDDIERKIKEKSDQNVSSANVGDPGYEPLRGVRRTMAIVMKQSHHSIVPVTLVDDADIHAWPEKTDITLRLIRAIMTACQREPRLNAWFDESQFALRQHHQIDLGIAMDAPEGLFVPVIKNIAQESAVNLRKTIDKLKAEVKNRTISPDALIGPTFVLSNIGIFAGRYATPIIIPPLVAILAVGRMNEKVVSLQGKISTHKQLPLSLTVDHRVITGGEAARFLSALLIDLQAA</sequence>
<evidence type="ECO:0000256" key="6">
    <source>
        <dbReference type="ARBA" id="ARBA00023315"/>
    </source>
</evidence>
<dbReference type="InterPro" id="IPR000089">
    <property type="entry name" value="Biotin_lipoyl"/>
</dbReference>
<dbReference type="Gene3D" id="3.30.559.10">
    <property type="entry name" value="Chloramphenicol acetyltransferase-like domain"/>
    <property type="match status" value="1"/>
</dbReference>
<evidence type="ECO:0000313" key="10">
    <source>
        <dbReference type="EMBL" id="EDP46478.1"/>
    </source>
</evidence>
<dbReference type="InterPro" id="IPR023213">
    <property type="entry name" value="CAT-like_dom_sf"/>
</dbReference>
<dbReference type="Pfam" id="PF02817">
    <property type="entry name" value="E3_binding"/>
    <property type="match status" value="1"/>
</dbReference>
<dbReference type="InterPro" id="IPR003016">
    <property type="entry name" value="2-oxoA_DH_lipoyl-BS"/>
</dbReference>
<dbReference type="EC" id="2.3.1.-" evidence="7"/>
<proteinExistence type="inferred from homology"/>
<keyword evidence="11" id="KW-1185">Reference proteome</keyword>
<dbReference type="PANTHER" id="PTHR43178">
    <property type="entry name" value="DIHYDROLIPOAMIDE ACETYLTRANSFERASE COMPONENT OF PYRUVATE DEHYDROGENASE COMPLEX"/>
    <property type="match status" value="1"/>
</dbReference>
<comment type="cofactor">
    <cofactor evidence="1 7">
        <name>(R)-lipoate</name>
        <dbReference type="ChEBI" id="CHEBI:83088"/>
    </cofactor>
</comment>
<dbReference type="RefSeq" id="WP_006035454.1">
    <property type="nucleotide sequence ID" value="NZ_AAQJ02000001.1"/>
</dbReference>
<keyword evidence="6 7" id="KW-0012">Acyltransferase</keyword>
<dbReference type="CDD" id="cd06849">
    <property type="entry name" value="lipoyl_domain"/>
    <property type="match status" value="1"/>
</dbReference>
<keyword evidence="4 7" id="KW-0808">Transferase</keyword>
<evidence type="ECO:0000256" key="1">
    <source>
        <dbReference type="ARBA" id="ARBA00001938"/>
    </source>
</evidence>
<evidence type="ECO:0000256" key="7">
    <source>
        <dbReference type="RuleBase" id="RU003423"/>
    </source>
</evidence>
<feature type="domain" description="Peripheral subunit-binding (PSBD)" evidence="9">
    <location>
        <begin position="124"/>
        <end position="161"/>
    </location>
</feature>
<evidence type="ECO:0000256" key="4">
    <source>
        <dbReference type="ARBA" id="ARBA00022679"/>
    </source>
</evidence>
<evidence type="ECO:0000256" key="3">
    <source>
        <dbReference type="ARBA" id="ARBA00011484"/>
    </source>
</evidence>
<dbReference type="InterPro" id="IPR036625">
    <property type="entry name" value="E3-bd_dom_sf"/>
</dbReference>
<dbReference type="PROSITE" id="PS50968">
    <property type="entry name" value="BIOTINYL_LIPOYL"/>
    <property type="match status" value="1"/>
</dbReference>
<keyword evidence="5 7" id="KW-0450">Lipoyl</keyword>
<evidence type="ECO:0000313" key="11">
    <source>
        <dbReference type="Proteomes" id="UP000054075"/>
    </source>
</evidence>
<dbReference type="InterPro" id="IPR001078">
    <property type="entry name" value="2-oxoacid_DH_actylTfrase"/>
</dbReference>
<gene>
    <name evidence="10" type="ORF">RICGR_0182</name>
</gene>
<dbReference type="InterPro" id="IPR050743">
    <property type="entry name" value="2-oxoacid_DH_E2_comp"/>
</dbReference>
<organism evidence="10 11">
    <name type="scientific">Rickettsiella grylli</name>
    <dbReference type="NCBI Taxonomy" id="59196"/>
    <lineage>
        <taxon>Bacteria</taxon>
        <taxon>Pseudomonadati</taxon>
        <taxon>Pseudomonadota</taxon>
        <taxon>Gammaproteobacteria</taxon>
        <taxon>Legionellales</taxon>
        <taxon>Coxiellaceae</taxon>
        <taxon>Rickettsiella</taxon>
    </lineage>
</organism>
<reference evidence="10" key="1">
    <citation type="submission" date="2006-04" db="EMBL/GenBank/DDBJ databases">
        <authorList>
            <person name="Seshadri R."/>
            <person name="Federici B.A."/>
        </authorList>
    </citation>
    <scope>NUCLEOTIDE SEQUENCE [LARGE SCALE GENOMIC DNA]</scope>
</reference>
<evidence type="ECO:0000256" key="2">
    <source>
        <dbReference type="ARBA" id="ARBA00007317"/>
    </source>
</evidence>
<accession>A8PL11</accession>
<dbReference type="Gene3D" id="2.40.50.100">
    <property type="match status" value="1"/>
</dbReference>
<dbReference type="SUPFAM" id="SSF52777">
    <property type="entry name" value="CoA-dependent acyltransferases"/>
    <property type="match status" value="1"/>
</dbReference>
<dbReference type="GO" id="GO:0031405">
    <property type="term" value="F:lipoic acid binding"/>
    <property type="evidence" value="ECO:0007669"/>
    <property type="project" value="TreeGrafter"/>
</dbReference>
<dbReference type="GO" id="GO:0016407">
    <property type="term" value="F:acetyltransferase activity"/>
    <property type="evidence" value="ECO:0007669"/>
    <property type="project" value="TreeGrafter"/>
</dbReference>
<comment type="subunit">
    <text evidence="3">Forms a 24-polypeptide structural core with octahedral symmetry.</text>
</comment>
<dbReference type="SUPFAM" id="SSF47005">
    <property type="entry name" value="Peripheral subunit-binding domain of 2-oxo acid dehydrogenase complex"/>
    <property type="match status" value="1"/>
</dbReference>
<dbReference type="AlphaFoldDB" id="A8PL11"/>
<dbReference type="PROSITE" id="PS51826">
    <property type="entry name" value="PSBD"/>
    <property type="match status" value="1"/>
</dbReference>
<dbReference type="EMBL" id="AAQJ02000001">
    <property type="protein sequence ID" value="EDP46478.1"/>
    <property type="molecule type" value="Genomic_DNA"/>
</dbReference>
<comment type="caution">
    <text evidence="10">The sequence shown here is derived from an EMBL/GenBank/DDBJ whole genome shotgun (WGS) entry which is preliminary data.</text>
</comment>
<dbReference type="PANTHER" id="PTHR43178:SF12">
    <property type="entry name" value="DIHYDROLIPOAMIDE ACETYLTRANSFERASE COMPONENT OF PYRUVATE DEHYDROGENASE COMPLEX"/>
    <property type="match status" value="1"/>
</dbReference>
<dbReference type="InterPro" id="IPR004167">
    <property type="entry name" value="PSBD"/>
</dbReference>
<name>A8PL11_9COXI</name>
<dbReference type="OrthoDB" id="9805770at2"/>
<dbReference type="InterPro" id="IPR011053">
    <property type="entry name" value="Single_hybrid_motif"/>
</dbReference>
<dbReference type="Pfam" id="PF00198">
    <property type="entry name" value="2-oxoacid_dh"/>
    <property type="match status" value="1"/>
</dbReference>
<dbReference type="STRING" id="59196.RICGR_0182"/>
<evidence type="ECO:0000259" key="8">
    <source>
        <dbReference type="PROSITE" id="PS50968"/>
    </source>
</evidence>